<proteinExistence type="predicted"/>
<dbReference type="GO" id="GO:0016538">
    <property type="term" value="F:cyclin-dependent protein serine/threonine kinase regulator activity"/>
    <property type="evidence" value="ECO:0007669"/>
    <property type="project" value="InterPro"/>
</dbReference>
<feature type="compositionally biased region" description="Low complexity" evidence="2">
    <location>
        <begin position="332"/>
        <end position="348"/>
    </location>
</feature>
<evidence type="ECO:0000256" key="2">
    <source>
        <dbReference type="SAM" id="MobiDB-lite"/>
    </source>
</evidence>
<reference evidence="4" key="2">
    <citation type="submission" date="2023-05" db="EMBL/GenBank/DDBJ databases">
        <authorList>
            <consortium name="Lawrence Berkeley National Laboratory"/>
            <person name="Steindorff A."/>
            <person name="Hensen N."/>
            <person name="Bonometti L."/>
            <person name="Westerberg I."/>
            <person name="Brannstrom I.O."/>
            <person name="Guillou S."/>
            <person name="Cros-Aarteil S."/>
            <person name="Calhoun S."/>
            <person name="Haridas S."/>
            <person name="Kuo A."/>
            <person name="Mondo S."/>
            <person name="Pangilinan J."/>
            <person name="Riley R."/>
            <person name="Labutti K."/>
            <person name="Andreopoulos B."/>
            <person name="Lipzen A."/>
            <person name="Chen C."/>
            <person name="Yanf M."/>
            <person name="Daum C."/>
            <person name="Ng V."/>
            <person name="Clum A."/>
            <person name="Ohm R."/>
            <person name="Martin F."/>
            <person name="Silar P."/>
            <person name="Natvig D."/>
            <person name="Lalanne C."/>
            <person name="Gautier V."/>
            <person name="Ament-Velasquez S.L."/>
            <person name="Kruys A."/>
            <person name="Hutchinson M.I."/>
            <person name="Powell A.J."/>
            <person name="Barry K."/>
            <person name="Miller A.N."/>
            <person name="Grigoriev I.V."/>
            <person name="Debuchy R."/>
            <person name="Gladieux P."/>
            <person name="Thoren M.H."/>
            <person name="Johannesson H."/>
        </authorList>
    </citation>
    <scope>NUCLEOTIDE SEQUENCE</scope>
    <source>
        <strain evidence="4">CBS 990.96</strain>
    </source>
</reference>
<feature type="domain" description="Cyclin N-terminal" evidence="3">
    <location>
        <begin position="66"/>
        <end position="176"/>
    </location>
</feature>
<dbReference type="AlphaFoldDB" id="A0AAN7GWM8"/>
<dbReference type="GO" id="GO:0016301">
    <property type="term" value="F:kinase activity"/>
    <property type="evidence" value="ECO:0007669"/>
    <property type="project" value="UniProtKB-KW"/>
</dbReference>
<dbReference type="Pfam" id="PF00134">
    <property type="entry name" value="Cyclin_N"/>
    <property type="match status" value="1"/>
</dbReference>
<dbReference type="EMBL" id="MU865317">
    <property type="protein sequence ID" value="KAK4228571.1"/>
    <property type="molecule type" value="Genomic_DNA"/>
</dbReference>
<name>A0AAN7GWM8_9PEZI</name>
<accession>A0AAN7GWM8</accession>
<keyword evidence="4" id="KW-0418">Kinase</keyword>
<feature type="compositionally biased region" description="Basic residues" evidence="2">
    <location>
        <begin position="431"/>
        <end position="446"/>
    </location>
</feature>
<sequence>MLNTIFMAPPATKAPAPATNGQIPEDDANKFGPPSGLSSIRTQYIPEQTIRQHLKNIGYDVAREDIYRIKGIQLIDNVREALQLPIKTFDSASVYYHKFRMRFPSSEYNYEDVALACLFAACKAEDTIKKSRDILCTAHNIRSPHDQRTPDDVRFSDPSRFTIGLERHILETIGFDFRVQYPQKLLIKMVKRLFPPNDQTNPNEARRFLRTAYDMSIDLHKTHAPLKQTTFTMVLAILELTARLTDSRLRSITRLEQNAAAYVDRQCIIETMLDLMDLYQEFTKSTKIGASFELQKLMSVKIDINALMSEGGYQRYHGWCDKCTTDLADTRTATPGSATSPATATSASTKRKREEAGGGTLRFVFDVEAARRERDLVSEYHNDEYEEYEVEVDETIPEADPRQNNTHNNNNRNNHHGPRSHYNNDWGYHRGGNRHAPHRRRGHGGY</sequence>
<feature type="region of interest" description="Disordered" evidence="2">
    <location>
        <begin position="399"/>
        <end position="446"/>
    </location>
</feature>
<gene>
    <name evidence="4" type="ORF">QBC38DRAFT_474713</name>
</gene>
<dbReference type="Proteomes" id="UP001301958">
    <property type="component" value="Unassembled WGS sequence"/>
</dbReference>
<feature type="region of interest" description="Disordered" evidence="2">
    <location>
        <begin position="331"/>
        <end position="355"/>
    </location>
</feature>
<keyword evidence="5" id="KW-1185">Reference proteome</keyword>
<dbReference type="SUPFAM" id="SSF47954">
    <property type="entry name" value="Cyclin-like"/>
    <property type="match status" value="2"/>
</dbReference>
<comment type="caution">
    <text evidence="4">The sequence shown here is derived from an EMBL/GenBank/DDBJ whole genome shotgun (WGS) entry which is preliminary data.</text>
</comment>
<dbReference type="InterPro" id="IPR043198">
    <property type="entry name" value="Cyclin/Ssn8"/>
</dbReference>
<dbReference type="PANTHER" id="PTHR10026">
    <property type="entry name" value="CYCLIN"/>
    <property type="match status" value="1"/>
</dbReference>
<dbReference type="GO" id="GO:0006357">
    <property type="term" value="P:regulation of transcription by RNA polymerase II"/>
    <property type="evidence" value="ECO:0007669"/>
    <property type="project" value="InterPro"/>
</dbReference>
<keyword evidence="4" id="KW-0808">Transferase</keyword>
<evidence type="ECO:0000259" key="3">
    <source>
        <dbReference type="Pfam" id="PF00134"/>
    </source>
</evidence>
<reference evidence="4" key="1">
    <citation type="journal article" date="2023" name="Mol. Phylogenet. Evol.">
        <title>Genome-scale phylogeny and comparative genomics of the fungal order Sordariales.</title>
        <authorList>
            <person name="Hensen N."/>
            <person name="Bonometti L."/>
            <person name="Westerberg I."/>
            <person name="Brannstrom I.O."/>
            <person name="Guillou S."/>
            <person name="Cros-Aarteil S."/>
            <person name="Calhoun S."/>
            <person name="Haridas S."/>
            <person name="Kuo A."/>
            <person name="Mondo S."/>
            <person name="Pangilinan J."/>
            <person name="Riley R."/>
            <person name="LaButti K."/>
            <person name="Andreopoulos B."/>
            <person name="Lipzen A."/>
            <person name="Chen C."/>
            <person name="Yan M."/>
            <person name="Daum C."/>
            <person name="Ng V."/>
            <person name="Clum A."/>
            <person name="Steindorff A."/>
            <person name="Ohm R.A."/>
            <person name="Martin F."/>
            <person name="Silar P."/>
            <person name="Natvig D.O."/>
            <person name="Lalanne C."/>
            <person name="Gautier V."/>
            <person name="Ament-Velasquez S.L."/>
            <person name="Kruys A."/>
            <person name="Hutchinson M.I."/>
            <person name="Powell A.J."/>
            <person name="Barry K."/>
            <person name="Miller A.N."/>
            <person name="Grigoriev I.V."/>
            <person name="Debuchy R."/>
            <person name="Gladieux P."/>
            <person name="Hiltunen Thoren M."/>
            <person name="Johannesson H."/>
        </authorList>
    </citation>
    <scope>NUCLEOTIDE SEQUENCE</scope>
    <source>
        <strain evidence="4">CBS 990.96</strain>
    </source>
</reference>
<dbReference type="InterPro" id="IPR036915">
    <property type="entry name" value="Cyclin-like_sf"/>
</dbReference>
<protein>
    <recommendedName>
        <fullName evidence="1">RNA polymerase II holoenzyme cyclin-like subunit</fullName>
    </recommendedName>
</protein>
<dbReference type="Gene3D" id="1.10.472.10">
    <property type="entry name" value="Cyclin-like"/>
    <property type="match status" value="1"/>
</dbReference>
<evidence type="ECO:0000313" key="4">
    <source>
        <dbReference type="EMBL" id="KAK4228571.1"/>
    </source>
</evidence>
<dbReference type="InterPro" id="IPR006671">
    <property type="entry name" value="Cyclin_N"/>
</dbReference>
<organism evidence="4 5">
    <name type="scientific">Podospora fimiseda</name>
    <dbReference type="NCBI Taxonomy" id="252190"/>
    <lineage>
        <taxon>Eukaryota</taxon>
        <taxon>Fungi</taxon>
        <taxon>Dikarya</taxon>
        <taxon>Ascomycota</taxon>
        <taxon>Pezizomycotina</taxon>
        <taxon>Sordariomycetes</taxon>
        <taxon>Sordariomycetidae</taxon>
        <taxon>Sordariales</taxon>
        <taxon>Podosporaceae</taxon>
        <taxon>Podospora</taxon>
    </lineage>
</organism>
<evidence type="ECO:0000313" key="5">
    <source>
        <dbReference type="Proteomes" id="UP001301958"/>
    </source>
</evidence>
<evidence type="ECO:0000256" key="1">
    <source>
        <dbReference type="ARBA" id="ARBA00014912"/>
    </source>
</evidence>